<comment type="subcellular location">
    <subcellularLocation>
        <location evidence="1">Cell membrane</location>
        <topology evidence="1">Multi-pass membrane protein</topology>
    </subcellularLocation>
</comment>
<keyword evidence="5" id="KW-0133">Cell shape</keyword>
<evidence type="ECO:0000256" key="2">
    <source>
        <dbReference type="ARBA" id="ARBA00007776"/>
    </source>
</evidence>
<keyword evidence="4 8" id="KW-0812">Transmembrane</keyword>
<dbReference type="OrthoDB" id="9796616at2"/>
<keyword evidence="10" id="KW-1185">Reference proteome</keyword>
<reference evidence="10" key="1">
    <citation type="submission" date="2017-11" db="EMBL/GenBank/DDBJ databases">
        <title>Complete Genome Sequence of Kyrpidia sp. Strain EA-1, a thermophilic, hydrogen-oxidizing Bacterium, isolated from the Azores.</title>
        <authorList>
            <person name="Reiner J.E."/>
            <person name="Lapp C.J."/>
            <person name="Bunk B."/>
            <person name="Gescher J."/>
        </authorList>
    </citation>
    <scope>NUCLEOTIDE SEQUENCE [LARGE SCALE GENOMIC DNA]</scope>
    <source>
        <strain evidence="10">EA-1</strain>
    </source>
</reference>
<protein>
    <submittedName>
        <fullName evidence="9">Rod shape-determining protein MreD</fullName>
    </submittedName>
</protein>
<evidence type="ECO:0000256" key="5">
    <source>
        <dbReference type="ARBA" id="ARBA00022960"/>
    </source>
</evidence>
<dbReference type="KEGG" id="kyr:CVV65_04815"/>
<feature type="transmembrane region" description="Helical" evidence="8">
    <location>
        <begin position="94"/>
        <end position="114"/>
    </location>
</feature>
<dbReference type="AlphaFoldDB" id="A0A2K8N4U4"/>
<dbReference type="GO" id="GO:0005886">
    <property type="term" value="C:plasma membrane"/>
    <property type="evidence" value="ECO:0007669"/>
    <property type="project" value="UniProtKB-SubCell"/>
</dbReference>
<evidence type="ECO:0000256" key="7">
    <source>
        <dbReference type="ARBA" id="ARBA00023136"/>
    </source>
</evidence>
<dbReference type="InterPro" id="IPR007227">
    <property type="entry name" value="Cell_shape_determining_MreD"/>
</dbReference>
<keyword evidence="6 8" id="KW-1133">Transmembrane helix</keyword>
<evidence type="ECO:0000256" key="8">
    <source>
        <dbReference type="SAM" id="Phobius"/>
    </source>
</evidence>
<dbReference type="NCBIfam" id="TIGR03426">
    <property type="entry name" value="shape_MreD"/>
    <property type="match status" value="1"/>
</dbReference>
<name>A0A2K8N4U4_9BACL</name>
<gene>
    <name evidence="9" type="primary">mreD</name>
    <name evidence="9" type="ORF">CVV65_04815</name>
</gene>
<accession>A0A2K8N4U4</accession>
<sequence>MRVGWLFALLVAVFVFRSTILQALGLQGAYLNVDIALLTVAAVLRGPWEAAGLAALIGFLEDLTFGRWLGLHAMWLAMVIFATGWAVRPLFRKTLFIHVLAVVLATGVYEGGLYLFGRLIGDWPLEPVIVEKRLLLAMFWNGLIVFLGFPLWSRLLRPSREDFLQSTPK</sequence>
<dbReference type="GO" id="GO:0008360">
    <property type="term" value="P:regulation of cell shape"/>
    <property type="evidence" value="ECO:0007669"/>
    <property type="project" value="UniProtKB-KW"/>
</dbReference>
<comment type="similarity">
    <text evidence="2">Belongs to the MreD family.</text>
</comment>
<keyword evidence="3" id="KW-1003">Cell membrane</keyword>
<evidence type="ECO:0000256" key="6">
    <source>
        <dbReference type="ARBA" id="ARBA00022989"/>
    </source>
</evidence>
<keyword evidence="7 8" id="KW-0472">Membrane</keyword>
<dbReference type="RefSeq" id="WP_100667177.1">
    <property type="nucleotide sequence ID" value="NZ_CP024955.1"/>
</dbReference>
<dbReference type="Proteomes" id="UP000231932">
    <property type="component" value="Chromosome"/>
</dbReference>
<evidence type="ECO:0000256" key="4">
    <source>
        <dbReference type="ARBA" id="ARBA00022692"/>
    </source>
</evidence>
<evidence type="ECO:0000256" key="3">
    <source>
        <dbReference type="ARBA" id="ARBA00022475"/>
    </source>
</evidence>
<evidence type="ECO:0000313" key="9">
    <source>
        <dbReference type="EMBL" id="ATY84353.1"/>
    </source>
</evidence>
<evidence type="ECO:0000256" key="1">
    <source>
        <dbReference type="ARBA" id="ARBA00004651"/>
    </source>
</evidence>
<organism evidence="9 10">
    <name type="scientific">Kyrpidia spormannii</name>
    <dbReference type="NCBI Taxonomy" id="2055160"/>
    <lineage>
        <taxon>Bacteria</taxon>
        <taxon>Bacillati</taxon>
        <taxon>Bacillota</taxon>
        <taxon>Bacilli</taxon>
        <taxon>Bacillales</taxon>
        <taxon>Alicyclobacillaceae</taxon>
        <taxon>Kyrpidia</taxon>
    </lineage>
</organism>
<dbReference type="EMBL" id="CP024955">
    <property type="protein sequence ID" value="ATY84353.1"/>
    <property type="molecule type" value="Genomic_DNA"/>
</dbReference>
<proteinExistence type="inferred from homology"/>
<feature type="transmembrane region" description="Helical" evidence="8">
    <location>
        <begin position="68"/>
        <end position="87"/>
    </location>
</feature>
<feature type="transmembrane region" description="Helical" evidence="8">
    <location>
        <begin position="134"/>
        <end position="152"/>
    </location>
</feature>
<evidence type="ECO:0000313" key="10">
    <source>
        <dbReference type="Proteomes" id="UP000231932"/>
    </source>
</evidence>